<gene>
    <name evidence="1" type="ORF">F5148DRAFT_1275258</name>
</gene>
<evidence type="ECO:0000313" key="1">
    <source>
        <dbReference type="EMBL" id="KAI9509413.1"/>
    </source>
</evidence>
<reference evidence="1" key="1">
    <citation type="submission" date="2021-03" db="EMBL/GenBank/DDBJ databases">
        <title>Evolutionary priming and transition to the ectomycorrhizal habit in an iconic lineage of mushroom-forming fungi: is preadaptation a requirement?</title>
        <authorList>
            <consortium name="DOE Joint Genome Institute"/>
            <person name="Looney B.P."/>
            <person name="Miyauchi S."/>
            <person name="Morin E."/>
            <person name="Drula E."/>
            <person name="Courty P.E."/>
            <person name="Chicoki N."/>
            <person name="Fauchery L."/>
            <person name="Kohler A."/>
            <person name="Kuo A."/>
            <person name="LaButti K."/>
            <person name="Pangilinan J."/>
            <person name="Lipzen A."/>
            <person name="Riley R."/>
            <person name="Andreopoulos W."/>
            <person name="He G."/>
            <person name="Johnson J."/>
            <person name="Barry K.W."/>
            <person name="Grigoriev I.V."/>
            <person name="Nagy L."/>
            <person name="Hibbett D."/>
            <person name="Henrissat B."/>
            <person name="Matheny P.B."/>
            <person name="Labbe J."/>
            <person name="Martin A.F."/>
        </authorList>
    </citation>
    <scope>NUCLEOTIDE SEQUENCE</scope>
    <source>
        <strain evidence="1">BPL698</strain>
    </source>
</reference>
<comment type="caution">
    <text evidence="1">The sequence shown here is derived from an EMBL/GenBank/DDBJ whole genome shotgun (WGS) entry which is preliminary data.</text>
</comment>
<protein>
    <submittedName>
        <fullName evidence="1">Uncharacterized protein</fullName>
    </submittedName>
</protein>
<sequence length="1405" mass="152533">MRRGSLSRTKPRSPVPPPSSFPSGLQPNASRGDRRGNRAETNMRRTSRRKMNFEQALQAGETMVIRQGIDIVRLGGEEDMAPSSMIQQTDSPPLPPPTPAQLKRSLASPAHGPLASASASASTTSSSCSDELFYDAEDPDYQTKRRSMYRSQGTASSPDLATLVRKAKQRASILPSQLISKDKRHEATPPLPAGPHAPSSTSSSGMVVVPTVTPSAMQKAKLQKSRQSAGPSSGADVAPASSSHDNGSVKNPKASVRQKTSAFWGRVLGQNLTRERSKTDASSPSQRTRPTLPLVPPLPTGRASPAPSPSLETSSTSPRLPPILTTSDMSKPLPPLQIEPSESGESVMVIPPSLVVIERGYLPGLSPWSPSPGQTVRARDTLTPARALSHGKRRSMSVGEVDLKKAPSSLPGALPDSSAPDKRSEESMGLDSAIRGIISDFQGELSQFDQDPAATTKLLDLRVPSASPQRLTRLRIRSAEPTTSTSTQSGIRQAASSPPPTMKPNPAIVAYAPDTDETSVCRGSIETPEVILSARPPPLFSGPTTRGFSYSQRPSVNGVTRPMGPRSAPSAHTQCERRLARPRNTAISSEPSLVQANANLVSILSAQSQQDLSTKSNQQFRRSPSNRSGPTDVEELVTRGKDCARRAWEEDENFLAKERIAEWLGGMYVPIQRTSCGRVNKVALRHYMDNFDFSGLRLDLAFRRLCSKLFLKAETQQVLFTQVAYSLLLLNTDLHVADLTTRMSRAQFVRNTLSTIQMQLQPNRSAQGSSSDLVHSERDGDSLRGPADEGTDVGATTARSLPKRSASLTSWHSITRDAALANLFVASPASGNTTSLANESTASVPASTTSAADVKTPSTLVSSVVYDRNWESDMESLLKDMYNAIKNQQVLQPLSSRASTSSLTPDTPRRNRSLRVQQDRLTSIKRGSIRGIQSILGAQNGMSPYNSNSSVDGRSSPAPSFAASAHENIQGSSMSLLTPALGFASNLSYTIIRETQEDDDRSEHSDDSADTTISITDEELALLGPPWAKEGMLCRKQYNESAGKRARSKAWMDVFVVIQKGELNMFTFGNHVIDGQRVVGGGNWLETANHVGSLRLAHSLAHALPPPGYNRQRPYCMVLTLASGAVYFFQAGTEELVNEWVQTCNYWAARQSKEPLAGGVSNMEYGWNRVSDVLQHGQSLSDDESARVRDFTDNSSVRSGRSNLSRFSRKDVAATMRIASSPWSDRTNISEWKAPLAPSVPSTHDEEAQLEALRKHVTVLTQELQEHNELRGPMMSLYPSRSHSAGKALGNWERRSQYLLAEHVKYESYVDSLQAAMALRFKKRGEKALERALHAGAAHQGSSSPSKARRDKRRSSRSDLKTPKKDISESEASSPVAVAVRSPLGSTVRHRRELAQADADEESDT</sequence>
<accession>A0ACC0UCR2</accession>
<dbReference type="Proteomes" id="UP001207468">
    <property type="component" value="Unassembled WGS sequence"/>
</dbReference>
<organism evidence="1 2">
    <name type="scientific">Russula earlei</name>
    <dbReference type="NCBI Taxonomy" id="71964"/>
    <lineage>
        <taxon>Eukaryota</taxon>
        <taxon>Fungi</taxon>
        <taxon>Dikarya</taxon>
        <taxon>Basidiomycota</taxon>
        <taxon>Agaricomycotina</taxon>
        <taxon>Agaricomycetes</taxon>
        <taxon>Russulales</taxon>
        <taxon>Russulaceae</taxon>
        <taxon>Russula</taxon>
    </lineage>
</organism>
<name>A0ACC0UCR2_9AGAM</name>
<dbReference type="EMBL" id="JAGFNK010000065">
    <property type="protein sequence ID" value="KAI9509413.1"/>
    <property type="molecule type" value="Genomic_DNA"/>
</dbReference>
<proteinExistence type="predicted"/>
<evidence type="ECO:0000313" key="2">
    <source>
        <dbReference type="Proteomes" id="UP001207468"/>
    </source>
</evidence>
<keyword evidence="2" id="KW-1185">Reference proteome</keyword>